<evidence type="ECO:0000313" key="3">
    <source>
        <dbReference type="Proteomes" id="UP000693738"/>
    </source>
</evidence>
<feature type="transmembrane region" description="Helical" evidence="1">
    <location>
        <begin position="97"/>
        <end position="117"/>
    </location>
</feature>
<dbReference type="Proteomes" id="UP000693738">
    <property type="component" value="Unassembled WGS sequence"/>
</dbReference>
<keyword evidence="1" id="KW-0812">Transmembrane</keyword>
<proteinExistence type="predicted"/>
<gene>
    <name evidence="2" type="ORF">FEQUK3_LOCUS8646</name>
</gene>
<feature type="transmembrane region" description="Helical" evidence="1">
    <location>
        <begin position="62"/>
        <end position="85"/>
    </location>
</feature>
<feature type="transmembrane region" description="Helical" evidence="1">
    <location>
        <begin position="20"/>
        <end position="42"/>
    </location>
</feature>
<evidence type="ECO:0000313" key="2">
    <source>
        <dbReference type="EMBL" id="CAG7562944.1"/>
    </source>
</evidence>
<dbReference type="EMBL" id="CAJSTJ010000151">
    <property type="protein sequence ID" value="CAG7562944.1"/>
    <property type="molecule type" value="Genomic_DNA"/>
</dbReference>
<comment type="caution">
    <text evidence="2">The sequence shown here is derived from an EMBL/GenBank/DDBJ whole genome shotgun (WGS) entry which is preliminary data.</text>
</comment>
<protein>
    <submittedName>
        <fullName evidence="2">Uncharacterized protein</fullName>
    </submittedName>
</protein>
<keyword evidence="1" id="KW-1133">Transmembrane helix</keyword>
<name>A0A8J2NLW2_FUSEQ</name>
<dbReference type="AlphaFoldDB" id="A0A8J2NLW2"/>
<keyword evidence="1" id="KW-0472">Membrane</keyword>
<sequence>MQSPGPVPKHRAGGDAGHTILQAFLFFFSLTSFITCILTAIAAANYNKTLSTYIKGPGNLPFVFLSFLSFLGWVLPLITLLLLFTKAKHPKHHFARYIFKIAATFAVAFLAIFYLAWTTTLLTFLFPFASGWRLGSAAVIFAHITLFLIILLTLLAAVFDTPKDWKQEGPMGPPMGHGTRAPSQA</sequence>
<feature type="transmembrane region" description="Helical" evidence="1">
    <location>
        <begin position="137"/>
        <end position="159"/>
    </location>
</feature>
<reference evidence="2" key="1">
    <citation type="submission" date="2021-05" db="EMBL/GenBank/DDBJ databases">
        <authorList>
            <person name="Khan N."/>
        </authorList>
    </citation>
    <scope>NUCLEOTIDE SEQUENCE</scope>
</reference>
<organism evidence="2 3">
    <name type="scientific">Fusarium equiseti</name>
    <name type="common">Fusarium scirpi</name>
    <dbReference type="NCBI Taxonomy" id="61235"/>
    <lineage>
        <taxon>Eukaryota</taxon>
        <taxon>Fungi</taxon>
        <taxon>Dikarya</taxon>
        <taxon>Ascomycota</taxon>
        <taxon>Pezizomycotina</taxon>
        <taxon>Sordariomycetes</taxon>
        <taxon>Hypocreomycetidae</taxon>
        <taxon>Hypocreales</taxon>
        <taxon>Nectriaceae</taxon>
        <taxon>Fusarium</taxon>
        <taxon>Fusarium incarnatum-equiseti species complex</taxon>
    </lineage>
</organism>
<evidence type="ECO:0000256" key="1">
    <source>
        <dbReference type="SAM" id="Phobius"/>
    </source>
</evidence>
<accession>A0A8J2NLW2</accession>